<reference evidence="1 2" key="1">
    <citation type="submission" date="2014-09" db="EMBL/GenBank/DDBJ databases">
        <authorList>
            <person name="Urmite Genomes Urmite Genomes"/>
        </authorList>
    </citation>
    <scope>NUCLEOTIDE SEQUENCE [LARGE SCALE GENOMIC DNA]</scope>
    <source>
        <strain evidence="1 2">ES2</strain>
    </source>
</reference>
<proteinExistence type="predicted"/>
<evidence type="ECO:0000313" key="2">
    <source>
        <dbReference type="Proteomes" id="UP000043699"/>
    </source>
</evidence>
<dbReference type="EMBL" id="CCXS01000001">
    <property type="protein sequence ID" value="CEG24076.1"/>
    <property type="molecule type" value="Genomic_DNA"/>
</dbReference>
<sequence>MTKEEQAIFEYELYKLSMEYQKCMDEYLKSQIQQDISFLSSVLQGSQKRNSQSRSTRY</sequence>
<accession>A0A098ERZ7</accession>
<organism evidence="1 2">
    <name type="scientific">Planococcus massiliensis</name>
    <dbReference type="NCBI Taxonomy" id="1499687"/>
    <lineage>
        <taxon>Bacteria</taxon>
        <taxon>Bacillati</taxon>
        <taxon>Bacillota</taxon>
        <taxon>Bacilli</taxon>
        <taxon>Bacillales</taxon>
        <taxon>Caryophanaceae</taxon>
        <taxon>Planococcus</taxon>
    </lineage>
</organism>
<dbReference type="Proteomes" id="UP000043699">
    <property type="component" value="Unassembled WGS sequence"/>
</dbReference>
<dbReference type="STRING" id="1499687.BN1080_03095"/>
<protein>
    <submittedName>
        <fullName evidence="1">Uncharacterized protein</fullName>
    </submittedName>
</protein>
<name>A0A098ERZ7_9BACL</name>
<keyword evidence="2" id="KW-1185">Reference proteome</keyword>
<gene>
    <name evidence="1" type="ORF">BN1080_03095</name>
</gene>
<evidence type="ECO:0000313" key="1">
    <source>
        <dbReference type="EMBL" id="CEG24076.1"/>
    </source>
</evidence>
<dbReference type="AlphaFoldDB" id="A0A098ERZ7"/>